<organism evidence="2">
    <name type="scientific">Candidatus Methanophaga sp. ANME-1 ERB7</name>
    <dbReference type="NCBI Taxonomy" id="2759913"/>
    <lineage>
        <taxon>Archaea</taxon>
        <taxon>Methanobacteriati</taxon>
        <taxon>Methanobacteriota</taxon>
        <taxon>Stenosarchaea group</taxon>
        <taxon>Methanomicrobia</taxon>
        <taxon>Candidatus Methanophagales</taxon>
        <taxon>Candidatus Methanophagaceae</taxon>
        <taxon>Candidatus Methanophaga</taxon>
    </lineage>
</organism>
<sequence>MPDLIVTITGPDRAIAGGIIDFEVIVRNVGSATAPGSLDVEYRKAYHVDLILSSDSDIPLKSAVRPAYAEDFVEDMLLKGGRISRTVSIPPGGYANYTLKLYIPKNASPGIYCLGAVVDPAKAVDELNKDNNTFCHKINILPPEMAPTEPPAGVDFYVMPYAVGGTPLYNIKDSGLTDYTDIVDAPFGGRLGFRHAYDSRIPTKEIMYYRWLYKDESETEWHEFTETVGVHYEKKELGVLTFPVYTLGPKGVNGMNLYEFKPHSPPESGTSWPATDGFGDIYSGFLNSEAISDGKYEIKLEIYDKIGNQVIPADSTFKFIVPTGVDANGTILTSNATSGEIDNGGFVFSLHIDNRKCSAVIDAPSIGTTSMADECGFLRYTPADETVHIAFHATHPDNFAIFTFSIIRGTKTIISANGEVSAYSVGDFSGDGNGNFENESSRSKLLEECAEAAFSENLYVYAKATTGWGYRINGYDAHAVRAFALSPI</sequence>
<dbReference type="Gene3D" id="2.60.40.10">
    <property type="entry name" value="Immunoglobulins"/>
    <property type="match status" value="1"/>
</dbReference>
<name>A0A7G9ZCN7_9EURY</name>
<proteinExistence type="predicted"/>
<gene>
    <name evidence="2" type="ORF">FKBFPHBB_00022</name>
</gene>
<dbReference type="InterPro" id="IPR011635">
    <property type="entry name" value="CARDB"/>
</dbReference>
<reference evidence="2" key="1">
    <citation type="submission" date="2020-06" db="EMBL/GenBank/DDBJ databases">
        <title>Unique genomic features of the anaerobic methanotrophic archaea.</title>
        <authorList>
            <person name="Chadwick G.L."/>
            <person name="Skennerton C.T."/>
            <person name="Laso-Perez R."/>
            <person name="Leu A.O."/>
            <person name="Speth D.R."/>
            <person name="Yu H."/>
            <person name="Morgan-Lang C."/>
            <person name="Hatzenpichler R."/>
            <person name="Goudeau D."/>
            <person name="Malmstrom R."/>
            <person name="Brazelton W.J."/>
            <person name="Woyke T."/>
            <person name="Hallam S.J."/>
            <person name="Tyson G.W."/>
            <person name="Wegener G."/>
            <person name="Boetius A."/>
            <person name="Orphan V."/>
        </authorList>
    </citation>
    <scope>NUCLEOTIDE SEQUENCE</scope>
</reference>
<accession>A0A7G9ZCN7</accession>
<evidence type="ECO:0000259" key="1">
    <source>
        <dbReference type="Pfam" id="PF07705"/>
    </source>
</evidence>
<dbReference type="InterPro" id="IPR013783">
    <property type="entry name" value="Ig-like_fold"/>
</dbReference>
<dbReference type="Pfam" id="PF07705">
    <property type="entry name" value="CARDB"/>
    <property type="match status" value="1"/>
</dbReference>
<evidence type="ECO:0000313" key="2">
    <source>
        <dbReference type="EMBL" id="QNO58021.1"/>
    </source>
</evidence>
<protein>
    <recommendedName>
        <fullName evidence="1">CARDB domain-containing protein</fullName>
    </recommendedName>
</protein>
<dbReference type="EMBL" id="MT631710">
    <property type="protein sequence ID" value="QNO58021.1"/>
    <property type="molecule type" value="Genomic_DNA"/>
</dbReference>
<feature type="domain" description="CARDB" evidence="1">
    <location>
        <begin position="2"/>
        <end position="134"/>
    </location>
</feature>
<dbReference type="AlphaFoldDB" id="A0A7G9ZCN7"/>